<dbReference type="EMBL" id="CAICTM010001182">
    <property type="protein sequence ID" value="CAB9521310.1"/>
    <property type="molecule type" value="Genomic_DNA"/>
</dbReference>
<feature type="region of interest" description="Disordered" evidence="1">
    <location>
        <begin position="31"/>
        <end position="50"/>
    </location>
</feature>
<feature type="compositionally biased region" description="Basic and acidic residues" evidence="1">
    <location>
        <begin position="248"/>
        <end position="272"/>
    </location>
</feature>
<evidence type="ECO:0000256" key="1">
    <source>
        <dbReference type="SAM" id="MobiDB-lite"/>
    </source>
</evidence>
<dbReference type="InterPro" id="IPR008978">
    <property type="entry name" value="HSP20-like_chaperone"/>
</dbReference>
<evidence type="ECO:0008006" key="4">
    <source>
        <dbReference type="Google" id="ProtNLM"/>
    </source>
</evidence>
<dbReference type="Gene3D" id="2.60.40.790">
    <property type="match status" value="1"/>
</dbReference>
<reference evidence="2" key="1">
    <citation type="submission" date="2020-06" db="EMBL/GenBank/DDBJ databases">
        <authorList>
            <consortium name="Plant Systems Biology data submission"/>
        </authorList>
    </citation>
    <scope>NUCLEOTIDE SEQUENCE</scope>
    <source>
        <strain evidence="2">D6</strain>
    </source>
</reference>
<keyword evidence="3" id="KW-1185">Reference proteome</keyword>
<feature type="compositionally biased region" description="Basic and acidic residues" evidence="1">
    <location>
        <begin position="31"/>
        <end position="43"/>
    </location>
</feature>
<gene>
    <name evidence="2" type="ORF">SEMRO_1184_G250090.1</name>
</gene>
<dbReference type="SUPFAM" id="SSF49764">
    <property type="entry name" value="HSP20-like chaperones"/>
    <property type="match status" value="2"/>
</dbReference>
<sequence>MIILRNPSSHPLFQPLVPSFAYHWVVQDKKNEENNPTTQKKDGASATPMTNNNDTCLTIAHGDFELIQQHKDDGHFLLTTDLPGVKHSHLKVEFRENSIDVANLSATLEDGILAVKAPLKKGKEEDQDPVFANQNSKLTVLQLEPPSLDASVALNLEIDVPGIKVNDLHVVCDKKSGMLHVVGERHKPSGPNNKVTKTLYRLNTGTVDVAKLETYLMDGVLTIRAPAKAHPIMILAVNGQSPVAASEDSNKQQDETPEDTKIEEEKKEPKNE</sequence>
<evidence type="ECO:0000313" key="3">
    <source>
        <dbReference type="Proteomes" id="UP001153069"/>
    </source>
</evidence>
<dbReference type="OrthoDB" id="1431247at2759"/>
<comment type="caution">
    <text evidence="2">The sequence shown here is derived from an EMBL/GenBank/DDBJ whole genome shotgun (WGS) entry which is preliminary data.</text>
</comment>
<organism evidence="2 3">
    <name type="scientific">Seminavis robusta</name>
    <dbReference type="NCBI Taxonomy" id="568900"/>
    <lineage>
        <taxon>Eukaryota</taxon>
        <taxon>Sar</taxon>
        <taxon>Stramenopiles</taxon>
        <taxon>Ochrophyta</taxon>
        <taxon>Bacillariophyta</taxon>
        <taxon>Bacillariophyceae</taxon>
        <taxon>Bacillariophycidae</taxon>
        <taxon>Naviculales</taxon>
        <taxon>Naviculaceae</taxon>
        <taxon>Seminavis</taxon>
    </lineage>
</organism>
<name>A0A9N8EJ42_9STRA</name>
<accession>A0A9N8EJ42</accession>
<proteinExistence type="predicted"/>
<protein>
    <recommendedName>
        <fullName evidence="4">SHSP domain-containing protein</fullName>
    </recommendedName>
</protein>
<evidence type="ECO:0000313" key="2">
    <source>
        <dbReference type="EMBL" id="CAB9521310.1"/>
    </source>
</evidence>
<feature type="region of interest" description="Disordered" evidence="1">
    <location>
        <begin position="241"/>
        <end position="272"/>
    </location>
</feature>
<dbReference type="Proteomes" id="UP001153069">
    <property type="component" value="Unassembled WGS sequence"/>
</dbReference>
<dbReference type="CDD" id="cd06464">
    <property type="entry name" value="ACD_sHsps-like"/>
    <property type="match status" value="1"/>
</dbReference>
<dbReference type="AlphaFoldDB" id="A0A9N8EJ42"/>